<dbReference type="PANTHER" id="PTHR10094">
    <property type="entry name" value="STEROL CARRIER PROTEIN 2 SCP-2 FAMILY PROTEIN"/>
    <property type="match status" value="1"/>
</dbReference>
<organism evidence="2 3">
    <name type="scientific">Motiliproteus coralliicola</name>
    <dbReference type="NCBI Taxonomy" id="2283196"/>
    <lineage>
        <taxon>Bacteria</taxon>
        <taxon>Pseudomonadati</taxon>
        <taxon>Pseudomonadota</taxon>
        <taxon>Gammaproteobacteria</taxon>
        <taxon>Oceanospirillales</taxon>
        <taxon>Oceanospirillaceae</taxon>
        <taxon>Motiliproteus</taxon>
    </lineage>
</organism>
<dbReference type="Pfam" id="PF02036">
    <property type="entry name" value="SCP2"/>
    <property type="match status" value="1"/>
</dbReference>
<gene>
    <name evidence="2" type="ORF">DV711_00555</name>
</gene>
<sequence length="104" mass="11818">MQSVREVMFKLPKKFQPEAAEGMEVVFQFVIDDEAHYCLTIEDQQCQVEEREHDDPNVTLLMDGETFVDIISGELGGTSAYMSGRLRAEGNVMLATQLSKLFKR</sequence>
<evidence type="ECO:0000313" key="3">
    <source>
        <dbReference type="Proteomes" id="UP000253769"/>
    </source>
</evidence>
<name>A0A369WPX7_9GAMM</name>
<dbReference type="Gene3D" id="3.30.1050.10">
    <property type="entry name" value="SCP2 sterol-binding domain"/>
    <property type="match status" value="1"/>
</dbReference>
<reference evidence="2 3" key="1">
    <citation type="submission" date="2018-07" db="EMBL/GenBank/DDBJ databases">
        <title>Motiliproteus coralliicola sp. nov., a bacterium isolated from Coral.</title>
        <authorList>
            <person name="Wang G."/>
        </authorList>
    </citation>
    <scope>NUCLEOTIDE SEQUENCE [LARGE SCALE GENOMIC DNA]</scope>
    <source>
        <strain evidence="2 3">C34</strain>
    </source>
</reference>
<dbReference type="InterPro" id="IPR003033">
    <property type="entry name" value="SCP2_sterol-bd_dom"/>
</dbReference>
<comment type="caution">
    <text evidence="2">The sequence shown here is derived from an EMBL/GenBank/DDBJ whole genome shotgun (WGS) entry which is preliminary data.</text>
</comment>
<keyword evidence="3" id="KW-1185">Reference proteome</keyword>
<dbReference type="Proteomes" id="UP000253769">
    <property type="component" value="Unassembled WGS sequence"/>
</dbReference>
<proteinExistence type="predicted"/>
<dbReference type="InterPro" id="IPR036527">
    <property type="entry name" value="SCP2_sterol-bd_dom_sf"/>
</dbReference>
<dbReference type="EMBL" id="QQOH01000001">
    <property type="protein sequence ID" value="RDE24130.1"/>
    <property type="molecule type" value="Genomic_DNA"/>
</dbReference>
<evidence type="ECO:0000259" key="1">
    <source>
        <dbReference type="Pfam" id="PF02036"/>
    </source>
</evidence>
<dbReference type="PANTHER" id="PTHR10094:SF25">
    <property type="entry name" value="SCP2 STEROL-BINDING DOMAIN-CONTAINING PROTEIN 1"/>
    <property type="match status" value="1"/>
</dbReference>
<evidence type="ECO:0000313" key="2">
    <source>
        <dbReference type="EMBL" id="RDE24130.1"/>
    </source>
</evidence>
<dbReference type="AlphaFoldDB" id="A0A369WPX7"/>
<feature type="domain" description="SCP2" evidence="1">
    <location>
        <begin position="17"/>
        <end position="103"/>
    </location>
</feature>
<dbReference type="GO" id="GO:0005829">
    <property type="term" value="C:cytosol"/>
    <property type="evidence" value="ECO:0007669"/>
    <property type="project" value="TreeGrafter"/>
</dbReference>
<dbReference type="OrthoDB" id="9809312at2"/>
<dbReference type="RefSeq" id="WP_114693712.1">
    <property type="nucleotide sequence ID" value="NZ_QQOH01000001.1"/>
</dbReference>
<protein>
    <submittedName>
        <fullName evidence="2">SCP-2 family sterol carrier protein</fullName>
    </submittedName>
</protein>
<dbReference type="SUPFAM" id="SSF55718">
    <property type="entry name" value="SCP-like"/>
    <property type="match status" value="1"/>
</dbReference>
<accession>A0A369WPX7</accession>